<dbReference type="Proteomes" id="UP000041254">
    <property type="component" value="Unassembled WGS sequence"/>
</dbReference>
<evidence type="ECO:0000313" key="3">
    <source>
        <dbReference type="EMBL" id="CEM40081.1"/>
    </source>
</evidence>
<dbReference type="Pfam" id="PF20479">
    <property type="entry name" value="TMEM128"/>
    <property type="match status" value="1"/>
</dbReference>
<keyword evidence="2" id="KW-0472">Membrane</keyword>
<dbReference type="OrthoDB" id="58903at2759"/>
<evidence type="ECO:0008006" key="5">
    <source>
        <dbReference type="Google" id="ProtNLM"/>
    </source>
</evidence>
<dbReference type="EMBL" id="CDMY01001064">
    <property type="protein sequence ID" value="CEM40081.1"/>
    <property type="molecule type" value="Genomic_DNA"/>
</dbReference>
<proteinExistence type="predicted"/>
<keyword evidence="4" id="KW-1185">Reference proteome</keyword>
<feature type="region of interest" description="Disordered" evidence="1">
    <location>
        <begin position="1"/>
        <end position="41"/>
    </location>
</feature>
<dbReference type="PhylomeDB" id="A0A0G4H8I3"/>
<dbReference type="InParanoid" id="A0A0G4H8I3"/>
<name>A0A0G4H8I3_VITBC</name>
<protein>
    <recommendedName>
        <fullName evidence="5">Transmembrane protein</fullName>
    </recommendedName>
</protein>
<feature type="transmembrane region" description="Helical" evidence="2">
    <location>
        <begin position="77"/>
        <end position="97"/>
    </location>
</feature>
<accession>A0A0G4H8I3</accession>
<evidence type="ECO:0000256" key="1">
    <source>
        <dbReference type="SAM" id="MobiDB-lite"/>
    </source>
</evidence>
<gene>
    <name evidence="3" type="ORF">Vbra_19910</name>
</gene>
<keyword evidence="2" id="KW-0812">Transmembrane</keyword>
<dbReference type="InterPro" id="IPR033579">
    <property type="entry name" value="TMEM128"/>
</dbReference>
<dbReference type="AlphaFoldDB" id="A0A0G4H8I3"/>
<evidence type="ECO:0000256" key="2">
    <source>
        <dbReference type="SAM" id="Phobius"/>
    </source>
</evidence>
<dbReference type="PANTHER" id="PTHR31134:SF1">
    <property type="entry name" value="TRANSMEMBRANE PROTEIN 128"/>
    <property type="match status" value="1"/>
</dbReference>
<keyword evidence="2" id="KW-1133">Transmembrane helix</keyword>
<feature type="transmembrane region" description="Helical" evidence="2">
    <location>
        <begin position="153"/>
        <end position="176"/>
    </location>
</feature>
<sequence length="246" mass="27634">MAREVTAPEQARLDGLRYIGRPEGAGSYRPVPTSRSASGHPIPVGRQLLADDDDDENEVLDERERLKRLWVERLNYVWYKVQAVLWVAASIYVIYYTNLFRVMWECPNVKRVFLYLGFGCLGFCICCLFYIAVVIPWQRDDMIAADEELDKKVIPVMTCIGLAAAVFFMVALWPVWGWLTPVIQVCLFMGYLHSGHFLPGGFIGSILMFVIFFGAFFTSALIPHGGLAHDPSRCALTVSATRAVGA</sequence>
<dbReference type="VEuPathDB" id="CryptoDB:Vbra_19910"/>
<organism evidence="3 4">
    <name type="scientific">Vitrella brassicaformis (strain CCMP3155)</name>
    <dbReference type="NCBI Taxonomy" id="1169540"/>
    <lineage>
        <taxon>Eukaryota</taxon>
        <taxon>Sar</taxon>
        <taxon>Alveolata</taxon>
        <taxon>Colpodellida</taxon>
        <taxon>Vitrellaceae</taxon>
        <taxon>Vitrella</taxon>
    </lineage>
</organism>
<dbReference type="PANTHER" id="PTHR31134">
    <property type="entry name" value="TRANSMEMBRANE PROTEIN 128"/>
    <property type="match status" value="1"/>
</dbReference>
<reference evidence="3 4" key="1">
    <citation type="submission" date="2014-11" db="EMBL/GenBank/DDBJ databases">
        <authorList>
            <person name="Zhu J."/>
            <person name="Qi W."/>
            <person name="Song R."/>
        </authorList>
    </citation>
    <scope>NUCLEOTIDE SEQUENCE [LARGE SCALE GENOMIC DNA]</scope>
</reference>
<evidence type="ECO:0000313" key="4">
    <source>
        <dbReference type="Proteomes" id="UP000041254"/>
    </source>
</evidence>
<feature type="transmembrane region" description="Helical" evidence="2">
    <location>
        <begin position="196"/>
        <end position="222"/>
    </location>
</feature>
<dbReference type="OMA" id="WELWSIS"/>
<feature type="transmembrane region" description="Helical" evidence="2">
    <location>
        <begin position="112"/>
        <end position="133"/>
    </location>
</feature>